<keyword evidence="1" id="KW-1133">Transmembrane helix</keyword>
<accession>C1D871</accession>
<feature type="transmembrane region" description="Helical" evidence="1">
    <location>
        <begin position="90"/>
        <end position="114"/>
    </location>
</feature>
<evidence type="ECO:0000313" key="3">
    <source>
        <dbReference type="Proteomes" id="UP000002010"/>
    </source>
</evidence>
<feature type="transmembrane region" description="Helical" evidence="1">
    <location>
        <begin position="21"/>
        <end position="42"/>
    </location>
</feature>
<reference evidence="2 3" key="1">
    <citation type="journal article" date="2009" name="PLoS Genet.">
        <title>The complete genome and proteome of Laribacter hongkongensis reveal potential mechanisms for adaptations to different temperatures and habitats.</title>
        <authorList>
            <person name="Woo P.C."/>
            <person name="Lau S.K."/>
            <person name="Tse H."/>
            <person name="Teng J.L."/>
            <person name="Curreem S.O."/>
            <person name="Tsang A.K."/>
            <person name="Fan R.Y."/>
            <person name="Wong G.K."/>
            <person name="Huang Y."/>
            <person name="Loman N.J."/>
            <person name="Snyder L.A."/>
            <person name="Cai J.J."/>
            <person name="Huang J.D."/>
            <person name="Mak W."/>
            <person name="Pallen M.J."/>
            <person name="Lok S."/>
            <person name="Yuen K.Y."/>
        </authorList>
    </citation>
    <scope>NUCLEOTIDE SEQUENCE [LARGE SCALE GENOMIC DNA]</scope>
    <source>
        <strain evidence="2 3">HLHK9</strain>
    </source>
</reference>
<organism evidence="2 3">
    <name type="scientific">Laribacter hongkongensis (strain HLHK9)</name>
    <dbReference type="NCBI Taxonomy" id="557598"/>
    <lineage>
        <taxon>Bacteria</taxon>
        <taxon>Pseudomonadati</taxon>
        <taxon>Pseudomonadota</taxon>
        <taxon>Betaproteobacteria</taxon>
        <taxon>Neisseriales</taxon>
        <taxon>Aquaspirillaceae</taxon>
        <taxon>Laribacter</taxon>
    </lineage>
</organism>
<dbReference type="AlphaFoldDB" id="C1D871"/>
<feature type="transmembrane region" description="Helical" evidence="1">
    <location>
        <begin position="48"/>
        <end position="69"/>
    </location>
</feature>
<protein>
    <submittedName>
        <fullName evidence="2">Uncharacterized protein</fullName>
    </submittedName>
</protein>
<proteinExistence type="predicted"/>
<dbReference type="KEGG" id="lhk:LHK_01676"/>
<keyword evidence="1" id="KW-0472">Membrane</keyword>
<gene>
    <name evidence="2" type="ordered locus">LHK_01676</name>
</gene>
<dbReference type="STRING" id="557598.LHK_01676"/>
<keyword evidence="1" id="KW-0812">Transmembrane</keyword>
<dbReference type="EMBL" id="CP001154">
    <property type="protein sequence ID" value="ACO74661.1"/>
    <property type="molecule type" value="Genomic_DNA"/>
</dbReference>
<keyword evidence="3" id="KW-1185">Reference proteome</keyword>
<dbReference type="HOGENOM" id="CLU_1956831_0_0_4"/>
<evidence type="ECO:0000313" key="2">
    <source>
        <dbReference type="EMBL" id="ACO74661.1"/>
    </source>
</evidence>
<name>C1D871_LARHH</name>
<dbReference type="Proteomes" id="UP000002010">
    <property type="component" value="Chromosome"/>
</dbReference>
<sequence>MFTFRIFCSRKQPEQNMDSRKYWAINISGDVAVAAVVIAAVAGHAWALAAVIAWAWINAAASIATSILARHALQTERPAGFSAYQLTTEMALVSALILLDSPLTAAAYFVGYVATEAAGLLADETANA</sequence>
<evidence type="ECO:0000256" key="1">
    <source>
        <dbReference type="SAM" id="Phobius"/>
    </source>
</evidence>